<gene>
    <name evidence="3" type="ORF">RI129_011696</name>
</gene>
<feature type="compositionally biased region" description="Basic and acidic residues" evidence="1">
    <location>
        <begin position="350"/>
        <end position="360"/>
    </location>
</feature>
<keyword evidence="2" id="KW-0732">Signal</keyword>
<keyword evidence="4" id="KW-1185">Reference proteome</keyword>
<evidence type="ECO:0000313" key="4">
    <source>
        <dbReference type="Proteomes" id="UP001329430"/>
    </source>
</evidence>
<proteinExistence type="predicted"/>
<feature type="chain" id="PRO_5042937383" evidence="2">
    <location>
        <begin position="18"/>
        <end position="406"/>
    </location>
</feature>
<feature type="region of interest" description="Disordered" evidence="1">
    <location>
        <begin position="325"/>
        <end position="406"/>
    </location>
</feature>
<accession>A0AAN7V380</accession>
<evidence type="ECO:0000256" key="2">
    <source>
        <dbReference type="SAM" id="SignalP"/>
    </source>
</evidence>
<evidence type="ECO:0000256" key="1">
    <source>
        <dbReference type="SAM" id="MobiDB-lite"/>
    </source>
</evidence>
<organism evidence="3 4">
    <name type="scientific">Pyrocoelia pectoralis</name>
    <dbReference type="NCBI Taxonomy" id="417401"/>
    <lineage>
        <taxon>Eukaryota</taxon>
        <taxon>Metazoa</taxon>
        <taxon>Ecdysozoa</taxon>
        <taxon>Arthropoda</taxon>
        <taxon>Hexapoda</taxon>
        <taxon>Insecta</taxon>
        <taxon>Pterygota</taxon>
        <taxon>Neoptera</taxon>
        <taxon>Endopterygota</taxon>
        <taxon>Coleoptera</taxon>
        <taxon>Polyphaga</taxon>
        <taxon>Elateriformia</taxon>
        <taxon>Elateroidea</taxon>
        <taxon>Lampyridae</taxon>
        <taxon>Lampyrinae</taxon>
        <taxon>Pyrocoelia</taxon>
    </lineage>
</organism>
<feature type="region of interest" description="Disordered" evidence="1">
    <location>
        <begin position="204"/>
        <end position="241"/>
    </location>
</feature>
<feature type="signal peptide" evidence="2">
    <location>
        <begin position="1"/>
        <end position="17"/>
    </location>
</feature>
<name>A0AAN7V380_9COLE</name>
<feature type="compositionally biased region" description="Basic and acidic residues" evidence="1">
    <location>
        <begin position="204"/>
        <end position="221"/>
    </location>
</feature>
<dbReference type="AlphaFoldDB" id="A0AAN7V380"/>
<evidence type="ECO:0000313" key="3">
    <source>
        <dbReference type="EMBL" id="KAK5639204.1"/>
    </source>
</evidence>
<sequence length="406" mass="48567">MISTIFVFILFAQQYVAQDELDVKQSFISKRDEFPLTDYSEFPKTEGFHVHKKDYERFRRDINEKKGDEIDKQTQGERPVEVAKKLSSNESADDFIRLRRGTGRDAVERDVENIKDAINVNEYSSNEKQRRTARMLLQDDNDVPEGFREPRGAIREQWVKQPYPVIVDDTHFEDSIMENSDRVPRAHFVTQRRLEPSPAIYRMYEREGRSRDTFRDLDRDLPPSASRVPPPNYDYYPSERPSKRFESYPIRSFNPYRDDPYYRYEESRYDPRYGSLESERPRSELPTRQRRIIYYATLPEVVRTPPNVNLRNRYTYRDAYDDRYVTSPSQPVGEESSYRFRKPSTPYTKSRHEQEIERTKASYPLKVSTDVNVRETKKNPERRIYSEPDSRYAYKAQSKETFDQRT</sequence>
<reference evidence="3 4" key="1">
    <citation type="journal article" date="2024" name="Insects">
        <title>An Improved Chromosome-Level Genome Assembly of the Firefly Pyrocoelia pectoralis.</title>
        <authorList>
            <person name="Fu X."/>
            <person name="Meyer-Rochow V.B."/>
            <person name="Ballantyne L."/>
            <person name="Zhu X."/>
        </authorList>
    </citation>
    <scope>NUCLEOTIDE SEQUENCE [LARGE SCALE GENOMIC DNA]</scope>
    <source>
        <strain evidence="3">XCY_ONT2</strain>
    </source>
</reference>
<feature type="compositionally biased region" description="Basic and acidic residues" evidence="1">
    <location>
        <begin position="372"/>
        <end position="406"/>
    </location>
</feature>
<dbReference type="EMBL" id="JAVRBK010000009">
    <property type="protein sequence ID" value="KAK5639204.1"/>
    <property type="molecule type" value="Genomic_DNA"/>
</dbReference>
<dbReference type="Proteomes" id="UP001329430">
    <property type="component" value="Chromosome 9"/>
</dbReference>
<comment type="caution">
    <text evidence="3">The sequence shown here is derived from an EMBL/GenBank/DDBJ whole genome shotgun (WGS) entry which is preliminary data.</text>
</comment>
<protein>
    <submittedName>
        <fullName evidence="3">Uncharacterized protein</fullName>
    </submittedName>
</protein>